<feature type="domain" description="ATPase AAA-type core" evidence="1">
    <location>
        <begin position="456"/>
        <end position="499"/>
    </location>
</feature>
<dbReference type="EMBL" id="CP135131">
    <property type="protein sequence ID" value="WNP40689.1"/>
    <property type="molecule type" value="Genomic_DNA"/>
</dbReference>
<dbReference type="InterPro" id="IPR051396">
    <property type="entry name" value="Bact_Antivir_Def_Nuclease"/>
</dbReference>
<dbReference type="EMBL" id="CP134855">
    <property type="protein sequence ID" value="WNL32447.1"/>
    <property type="molecule type" value="Genomic_DNA"/>
</dbReference>
<name>A0AA96L9K2_9BACT</name>
<evidence type="ECO:0000313" key="5">
    <source>
        <dbReference type="EMBL" id="WNP40689.1"/>
    </source>
</evidence>
<dbReference type="InterPro" id="IPR027417">
    <property type="entry name" value="P-loop_NTPase"/>
</dbReference>
<accession>A0AA96L9K2</accession>
<dbReference type="GO" id="GO:0016887">
    <property type="term" value="F:ATP hydrolysis activity"/>
    <property type="evidence" value="ECO:0007669"/>
    <property type="project" value="InterPro"/>
</dbReference>
<dbReference type="Gene3D" id="3.40.50.300">
    <property type="entry name" value="P-loop containing nucleotide triphosphate hydrolases"/>
    <property type="match status" value="1"/>
</dbReference>
<organism evidence="5">
    <name type="scientific">Arcobacter sp. AZ-2023</name>
    <dbReference type="NCBI Taxonomy" id="3074453"/>
    <lineage>
        <taxon>Bacteria</taxon>
        <taxon>Pseudomonadati</taxon>
        <taxon>Campylobacterota</taxon>
        <taxon>Epsilonproteobacteria</taxon>
        <taxon>Campylobacterales</taxon>
        <taxon>Arcobacteraceae</taxon>
        <taxon>Arcobacter</taxon>
    </lineage>
</organism>
<dbReference type="PANTHER" id="PTHR43581">
    <property type="entry name" value="ATP/GTP PHOSPHATASE"/>
    <property type="match status" value="1"/>
</dbReference>
<gene>
    <name evidence="4" type="ORF">RJG58_02600</name>
    <name evidence="5" type="ORF">RMP69_02600</name>
    <name evidence="2" type="ORF">RMQ65_05495</name>
    <name evidence="3" type="ORF">RMQ67_02600</name>
</gene>
<evidence type="ECO:0000313" key="2">
    <source>
        <dbReference type="EMBL" id="WNL26757.1"/>
    </source>
</evidence>
<dbReference type="EMBL" id="CP135130">
    <property type="protein sequence ID" value="WNP38597.1"/>
    <property type="molecule type" value="Genomic_DNA"/>
</dbReference>
<reference evidence="5" key="1">
    <citation type="submission" date="2023-09" db="EMBL/GenBank/DDBJ databases">
        <title>Arcobacter tbilisiensis sp. nov. isolated from chicken meat in Tbilisi, Georgia.</title>
        <authorList>
            <person name="Matthias R."/>
            <person name="Zautner A.E."/>
        </authorList>
    </citation>
    <scope>NUCLEOTIDE SEQUENCE</scope>
    <source>
        <strain evidence="4">LEO 101</strain>
        <strain evidence="2">LEO 49</strain>
        <strain evidence="5">LEO 50</strain>
        <strain evidence="3">LEO 53</strain>
    </source>
</reference>
<dbReference type="Pfam" id="PF13304">
    <property type="entry name" value="AAA_21"/>
    <property type="match status" value="1"/>
</dbReference>
<dbReference type="InterPro" id="IPR003959">
    <property type="entry name" value="ATPase_AAA_core"/>
</dbReference>
<evidence type="ECO:0000313" key="4">
    <source>
        <dbReference type="EMBL" id="WNP38597.1"/>
    </source>
</evidence>
<dbReference type="SUPFAM" id="SSF52540">
    <property type="entry name" value="P-loop containing nucleoside triphosphate hydrolases"/>
    <property type="match status" value="1"/>
</dbReference>
<dbReference type="PANTHER" id="PTHR43581:SF4">
    <property type="entry name" value="ATP_GTP PHOSPHATASE"/>
    <property type="match status" value="1"/>
</dbReference>
<dbReference type="EMBL" id="CP134853">
    <property type="protein sequence ID" value="WNL26757.1"/>
    <property type="molecule type" value="Genomic_DNA"/>
</dbReference>
<evidence type="ECO:0000259" key="1">
    <source>
        <dbReference type="Pfam" id="PF13304"/>
    </source>
</evidence>
<dbReference type="GO" id="GO:0005524">
    <property type="term" value="F:ATP binding"/>
    <property type="evidence" value="ECO:0007669"/>
    <property type="project" value="InterPro"/>
</dbReference>
<evidence type="ECO:0000313" key="3">
    <source>
        <dbReference type="EMBL" id="WNL32447.1"/>
    </source>
</evidence>
<sequence length="596" mass="71263">MKLVYMWIDKYRENKDGYLLDSLGFNFHHKYRFEYDGKNKLTFSILEESQYIDSYYESNQYYSMIVGKNGSGKSSIFNLLYNGVNISLNMKTKKENIENMFIAIFLYDDKFLFYGFEINKKNEVNIDKLKKRNEINLDIKYRDYIDNLKILCVNADFGKLETINTHSEISKERMKISDDTKKREANIFLLNRQQQNVNNPLNILGVYESTLNYYKNDFIQDLLLNYKYFKSIEDKDVELPRYIYFKFDVPPKNYYEVNFNKLIKNHSEETKDFIIELSQALYKYYDLIVFSSSLSVFQKIEAFYIFYLVDKYLFYASEATVFIDTLKKVNIIYNIRNINFDNIDIIYTNNSTNIYFNPFGEFLILRDITIALQNTHYKVIDNNIIIDRFENENDLRHLTMSVDSFKQIFTLAQIYLSYDFYPILSSGHLQLIKIFNYILEGINKFIKDGDSYDKYVLLLIDEPDANLHYEWQRNFIKWLSKFLKQFKDFNFHIIINTHSGIMLSDIPKENVIVLDRRNNKTIIKEITSQTLAQNLLENLNNDFFLDKFIGGYIEDKILEILNQKTLNNNEKELISNLGEKILRISLEMKYDIRSEQ</sequence>
<proteinExistence type="predicted"/>
<dbReference type="AlphaFoldDB" id="A0AA96L9K2"/>
<protein>
    <submittedName>
        <fullName evidence="5">AAA family ATPase</fullName>
    </submittedName>
</protein>